<dbReference type="RefSeq" id="WP_386803576.1">
    <property type="nucleotide sequence ID" value="NZ_JBHTMU010000017.1"/>
</dbReference>
<evidence type="ECO:0000313" key="3">
    <source>
        <dbReference type="EMBL" id="MFD1343012.1"/>
    </source>
</evidence>
<proteinExistence type="predicted"/>
<feature type="transmembrane region" description="Helical" evidence="1">
    <location>
        <begin position="86"/>
        <end position="119"/>
    </location>
</feature>
<feature type="transmembrane region" description="Helical" evidence="1">
    <location>
        <begin position="125"/>
        <end position="146"/>
    </location>
</feature>
<reference evidence="4" key="1">
    <citation type="journal article" date="2019" name="Int. J. Syst. Evol. Microbiol.">
        <title>The Global Catalogue of Microorganisms (GCM) 10K type strain sequencing project: providing services to taxonomists for standard genome sequencing and annotation.</title>
        <authorList>
            <consortium name="The Broad Institute Genomics Platform"/>
            <consortium name="The Broad Institute Genome Sequencing Center for Infectious Disease"/>
            <person name="Wu L."/>
            <person name="Ma J."/>
        </authorList>
    </citation>
    <scope>NUCLEOTIDE SEQUENCE [LARGE SCALE GENOMIC DNA]</scope>
    <source>
        <strain evidence="4">CCUG 62953</strain>
    </source>
</reference>
<dbReference type="InterPro" id="IPR009936">
    <property type="entry name" value="DUF1468"/>
</dbReference>
<dbReference type="Proteomes" id="UP001597135">
    <property type="component" value="Unassembled WGS sequence"/>
</dbReference>
<keyword evidence="1" id="KW-0812">Transmembrane</keyword>
<sequence>MAIRIHDPAGSGVAAIFILLGLFLVWQTGSMTPMGSVFPVTVSVAMIVFSAILILRNLVIGTRRGASATAPKEVPASNGSYLRRGLFLVAMVAWVLLIPILGFLAASALGYFAIMLIALHERMAPAKMALMVVLGAAILAGIYLLMSEILLIPMPRGLLF</sequence>
<name>A0ABW3ZJH2_9RHOB</name>
<keyword evidence="4" id="KW-1185">Reference proteome</keyword>
<accession>A0ABW3ZJH2</accession>
<protein>
    <submittedName>
        <fullName evidence="3">Tripartite tricarboxylate transporter TctB family protein</fullName>
    </submittedName>
</protein>
<feature type="transmembrane region" description="Helical" evidence="1">
    <location>
        <begin position="12"/>
        <end position="29"/>
    </location>
</feature>
<gene>
    <name evidence="3" type="ORF">ACFQ4E_11330</name>
</gene>
<feature type="domain" description="DUF1468" evidence="2">
    <location>
        <begin position="13"/>
        <end position="155"/>
    </location>
</feature>
<feature type="transmembrane region" description="Helical" evidence="1">
    <location>
        <begin position="35"/>
        <end position="55"/>
    </location>
</feature>
<evidence type="ECO:0000313" key="4">
    <source>
        <dbReference type="Proteomes" id="UP001597135"/>
    </source>
</evidence>
<keyword evidence="1" id="KW-0472">Membrane</keyword>
<dbReference type="EMBL" id="JBHTMU010000017">
    <property type="protein sequence ID" value="MFD1343012.1"/>
    <property type="molecule type" value="Genomic_DNA"/>
</dbReference>
<dbReference type="Pfam" id="PF07331">
    <property type="entry name" value="TctB"/>
    <property type="match status" value="1"/>
</dbReference>
<comment type="caution">
    <text evidence="3">The sequence shown here is derived from an EMBL/GenBank/DDBJ whole genome shotgun (WGS) entry which is preliminary data.</text>
</comment>
<organism evidence="3 4">
    <name type="scientific">Litorisediminicola beolgyonensis</name>
    <dbReference type="NCBI Taxonomy" id="1173614"/>
    <lineage>
        <taxon>Bacteria</taxon>
        <taxon>Pseudomonadati</taxon>
        <taxon>Pseudomonadota</taxon>
        <taxon>Alphaproteobacteria</taxon>
        <taxon>Rhodobacterales</taxon>
        <taxon>Paracoccaceae</taxon>
        <taxon>Litorisediminicola</taxon>
    </lineage>
</organism>
<evidence type="ECO:0000256" key="1">
    <source>
        <dbReference type="SAM" id="Phobius"/>
    </source>
</evidence>
<keyword evidence="1" id="KW-1133">Transmembrane helix</keyword>
<evidence type="ECO:0000259" key="2">
    <source>
        <dbReference type="Pfam" id="PF07331"/>
    </source>
</evidence>